<reference evidence="2 3" key="1">
    <citation type="submission" date="2020-09" db="EMBL/GenBank/DDBJ databases">
        <title>De no assembly of potato wild relative species, Solanum commersonii.</title>
        <authorList>
            <person name="Cho K."/>
        </authorList>
    </citation>
    <scope>NUCLEOTIDE SEQUENCE [LARGE SCALE GENOMIC DNA]</scope>
    <source>
        <strain evidence="2">LZ3.2</strain>
        <tissue evidence="2">Leaf</tissue>
    </source>
</reference>
<dbReference type="Proteomes" id="UP000824120">
    <property type="component" value="Chromosome 4"/>
</dbReference>
<gene>
    <name evidence="2" type="ORF">H5410_021512</name>
</gene>
<evidence type="ECO:0000313" key="3">
    <source>
        <dbReference type="Proteomes" id="UP000824120"/>
    </source>
</evidence>
<proteinExistence type="predicted"/>
<comment type="caution">
    <text evidence="2">The sequence shown here is derived from an EMBL/GenBank/DDBJ whole genome shotgun (WGS) entry which is preliminary data.</text>
</comment>
<keyword evidence="3" id="KW-1185">Reference proteome</keyword>
<dbReference type="AlphaFoldDB" id="A0A9J5ZE63"/>
<accession>A0A9J5ZE63</accession>
<protein>
    <submittedName>
        <fullName evidence="2">Uncharacterized protein</fullName>
    </submittedName>
</protein>
<evidence type="ECO:0000313" key="2">
    <source>
        <dbReference type="EMBL" id="KAG5610231.1"/>
    </source>
</evidence>
<evidence type="ECO:0000256" key="1">
    <source>
        <dbReference type="SAM" id="MobiDB-lite"/>
    </source>
</evidence>
<feature type="compositionally biased region" description="Basic and acidic residues" evidence="1">
    <location>
        <begin position="103"/>
        <end position="112"/>
    </location>
</feature>
<organism evidence="2 3">
    <name type="scientific">Solanum commersonii</name>
    <name type="common">Commerson's wild potato</name>
    <name type="synonym">Commerson's nightshade</name>
    <dbReference type="NCBI Taxonomy" id="4109"/>
    <lineage>
        <taxon>Eukaryota</taxon>
        <taxon>Viridiplantae</taxon>
        <taxon>Streptophyta</taxon>
        <taxon>Embryophyta</taxon>
        <taxon>Tracheophyta</taxon>
        <taxon>Spermatophyta</taxon>
        <taxon>Magnoliopsida</taxon>
        <taxon>eudicotyledons</taxon>
        <taxon>Gunneridae</taxon>
        <taxon>Pentapetalae</taxon>
        <taxon>asterids</taxon>
        <taxon>lamiids</taxon>
        <taxon>Solanales</taxon>
        <taxon>Solanaceae</taxon>
        <taxon>Solanoideae</taxon>
        <taxon>Solaneae</taxon>
        <taxon>Solanum</taxon>
    </lineage>
</organism>
<feature type="region of interest" description="Disordered" evidence="1">
    <location>
        <begin position="88"/>
        <end position="112"/>
    </location>
</feature>
<name>A0A9J5ZE63_SOLCO</name>
<sequence length="112" mass="12918">MSHMHDSLDPISFILQAQELQHLQPDYPIFPKQIASLIEVSETEQSLYPTMISFLFPGMGMVCRISKLFIQLQLFLLLNGQEQVQQRVSSECESNTKKKKKKGATEIKRLHQ</sequence>
<feature type="non-terminal residue" evidence="2">
    <location>
        <position position="1"/>
    </location>
</feature>
<dbReference type="EMBL" id="JACXVP010000004">
    <property type="protein sequence ID" value="KAG5610231.1"/>
    <property type="molecule type" value="Genomic_DNA"/>
</dbReference>